<dbReference type="AlphaFoldDB" id="A0AAV7VVL6"/>
<dbReference type="EMBL" id="JANPWB010000002">
    <property type="protein sequence ID" value="KAJ1205713.1"/>
    <property type="molecule type" value="Genomic_DNA"/>
</dbReference>
<dbReference type="Proteomes" id="UP001066276">
    <property type="component" value="Chromosome 1_2"/>
</dbReference>
<name>A0AAV7VVL6_PLEWA</name>
<keyword evidence="2" id="KW-1185">Reference proteome</keyword>
<comment type="caution">
    <text evidence="1">The sequence shown here is derived from an EMBL/GenBank/DDBJ whole genome shotgun (WGS) entry which is preliminary data.</text>
</comment>
<evidence type="ECO:0000313" key="1">
    <source>
        <dbReference type="EMBL" id="KAJ1205713.1"/>
    </source>
</evidence>
<accession>A0AAV7VVL6</accession>
<protein>
    <submittedName>
        <fullName evidence="1">Uncharacterized protein</fullName>
    </submittedName>
</protein>
<gene>
    <name evidence="1" type="ORF">NDU88_001141</name>
</gene>
<reference evidence="1" key="1">
    <citation type="journal article" date="2022" name="bioRxiv">
        <title>Sequencing and chromosome-scale assembly of the giantPleurodeles waltlgenome.</title>
        <authorList>
            <person name="Brown T."/>
            <person name="Elewa A."/>
            <person name="Iarovenko S."/>
            <person name="Subramanian E."/>
            <person name="Araus A.J."/>
            <person name="Petzold A."/>
            <person name="Susuki M."/>
            <person name="Suzuki K.-i.T."/>
            <person name="Hayashi T."/>
            <person name="Toyoda A."/>
            <person name="Oliveira C."/>
            <person name="Osipova E."/>
            <person name="Leigh N.D."/>
            <person name="Simon A."/>
            <person name="Yun M.H."/>
        </authorList>
    </citation>
    <scope>NUCLEOTIDE SEQUENCE</scope>
    <source>
        <strain evidence="1">20211129_DDA</strain>
        <tissue evidence="1">Liver</tissue>
    </source>
</reference>
<evidence type="ECO:0000313" key="2">
    <source>
        <dbReference type="Proteomes" id="UP001066276"/>
    </source>
</evidence>
<organism evidence="1 2">
    <name type="scientific">Pleurodeles waltl</name>
    <name type="common">Iberian ribbed newt</name>
    <dbReference type="NCBI Taxonomy" id="8319"/>
    <lineage>
        <taxon>Eukaryota</taxon>
        <taxon>Metazoa</taxon>
        <taxon>Chordata</taxon>
        <taxon>Craniata</taxon>
        <taxon>Vertebrata</taxon>
        <taxon>Euteleostomi</taxon>
        <taxon>Amphibia</taxon>
        <taxon>Batrachia</taxon>
        <taxon>Caudata</taxon>
        <taxon>Salamandroidea</taxon>
        <taxon>Salamandridae</taxon>
        <taxon>Pleurodelinae</taxon>
        <taxon>Pleurodeles</taxon>
    </lineage>
</organism>
<sequence>MGKIAALEFAKLSSTLVLWDINKVSRKHSALASRANLPSLHPFSPSTFTFFLLPLPQNARGVDSTTDNAGNHTSQHSVGVAAVALPMLRGVFGYTARGSGGDCTSRPAGPYY</sequence>
<proteinExistence type="predicted"/>